<feature type="compositionally biased region" description="Pro residues" evidence="2">
    <location>
        <begin position="544"/>
        <end position="563"/>
    </location>
</feature>
<feature type="compositionally biased region" description="Basic and acidic residues" evidence="2">
    <location>
        <begin position="1395"/>
        <end position="1425"/>
    </location>
</feature>
<feature type="compositionally biased region" description="Basic and acidic residues" evidence="2">
    <location>
        <begin position="1047"/>
        <end position="1075"/>
    </location>
</feature>
<feature type="compositionally biased region" description="Basic and acidic residues" evidence="2">
    <location>
        <begin position="868"/>
        <end position="879"/>
    </location>
</feature>
<feature type="compositionally biased region" description="Basic and acidic residues" evidence="2">
    <location>
        <begin position="2022"/>
        <end position="2036"/>
    </location>
</feature>
<feature type="compositionally biased region" description="Basic and acidic residues" evidence="2">
    <location>
        <begin position="1445"/>
        <end position="1461"/>
    </location>
</feature>
<feature type="compositionally biased region" description="Basic and acidic residues" evidence="2">
    <location>
        <begin position="1252"/>
        <end position="1263"/>
    </location>
</feature>
<feature type="region of interest" description="Disordered" evidence="2">
    <location>
        <begin position="2178"/>
        <end position="2223"/>
    </location>
</feature>
<feature type="region of interest" description="Disordered" evidence="2">
    <location>
        <begin position="934"/>
        <end position="1097"/>
    </location>
</feature>
<feature type="compositionally biased region" description="Basic and acidic residues" evidence="2">
    <location>
        <begin position="1953"/>
        <end position="1962"/>
    </location>
</feature>
<gene>
    <name evidence="4" type="ORF">E1301_Tti018468</name>
</gene>
<feature type="region of interest" description="Disordered" evidence="2">
    <location>
        <begin position="2473"/>
        <end position="2510"/>
    </location>
</feature>
<feature type="compositionally biased region" description="Low complexity" evidence="2">
    <location>
        <begin position="1788"/>
        <end position="1815"/>
    </location>
</feature>
<dbReference type="PANTHER" id="PTHR14038:SF6">
    <property type="entry name" value="PROTEIN PRRC2C"/>
    <property type="match status" value="1"/>
</dbReference>
<sequence length="2763" mass="300316">MSEKSGQSTKAKDGKTKYATLSLFNTYKGKSLETQKTAVTARHGLQSLGKVAASRRMPPPANLPSLKAENKGNDPNVSIVPKDGSGWASRPDQPGEERQQETPPPQPKPPVTQTTDAPAGGSRSWANSKQSGQLDGAPRMSSQFHQEFPSLQAAGDGEKPGEQEDEPYGPGPSLRPQNVGSWREGGGRNLNVVPSSSETDSKPSEESAVGRGTPSPSGDSDEAGKPSAGEGREKRDFPPAGPQHKLNGGQQPPGGMASQFHAQFKSMMPPYMFNAYPRLPFSSVQGTVRYSGQQEMSKGLRPCGRSSQPPQTWLKDPDRPSIISATELKELDNLDTEADEGWAGAQMEVDYTEKLNFSDDEENHTAKDKGDNWEWMAKVERMRSRNADAQDGWKVEGRSDSKSSWAESGDPRASSPGNIGHYSKTAPPQEQQGQTASRSMGSVGTRVAKQPTPASSTGEEETEAWRQKRKKQSELSEAVERARKRREEEERRMEEQRLAACKEKLKQLEEKRRPSTTIETTKPTVQTYNDHNEVTETVPKLPAETPPPQPPPPSVQQPCPPMPTHERTESSVEEVPQFVPRQPSPPVHRIAPEPQSKVDTAVTEEGQRQVERQPMRDFFSAEETRVEEPQLSLSRLDNSVAEDAALPQLENDGDTGAAVRPSVTSGYSKQFQKSLPPRFLRQQEQLKQQQWQQQQQQQQHQQHQQQHQQQQQQGGGGPVSPSGGSVPPQHRSLYQPLGPHHQHLASMGFDPRWLMMQSYMDPRMMSGRPPIDMPPMHPGRMPPKQLVRREPTDNSSSGSDSFDHLTRPIREHGIPSEPRMVWGSDPYLQTEPLSSTSAKGRDEGKESRLDAGLELDRGLSSVYPQDHSPLETRGKTDFFRDSSEPLSAFSHLSEEVPGLLQTERAPVISSFDPEEIPLSATEEVEAIGQAVLKRSVSQGSSHSLKQEEPRFEGLTIAQKSQDFPETVERPDDKSRKETFGQGPVINNRSTPPVTNDVVHKTEKMILPAPSKQKSEMRWGSRGTGGGRRDGPGGDRPVRRSGPIKKPVLRDMKEEREKRREKEQHERGERTKKDGGALKGAPSGATETSDVQKQPGEWKKGAVIAEVVATPGVAKSKDLQAAAGSAATTAGDEKPDKPTLSDKRPEPKLPSRRESNFPPRAHRREERDRERDRDRDGDRDRERDRETDRDKDWPSDPNFKGRGRGEYYSRGRSYRGSYGGRSRGSRGRSRGDYLYREPRSRPDLPLSATAGFRCREESETRSESSDFEVLPKRRRRRGSDTDSESEGRESASDTGASDREPSNKPSRPIRRELPESRSSKSASGLPGAHLSEKLAPRDEEGRPKPGFLLKGETARRGKGGLHGRRGGCRERGSHRPTPFRRAPVKDGSQWPSKPMEIFRPEEADTLHTDSTPSERRHTKYENKKMGEVCAQGIRERPRRPRAARPPRQDKPPRFRRLKEREAAVINEEATPSMSGPTSVSPTLSKAPGTLVTLPEGGTDPSASFTSDASPAELPASDMVLPESGAARIVAAGSKSPDLSNQNSSDQANEEWETASESSDFNERREREDRKQLEATVTASTSGSYAPVQVCGPPNKLSTEGVPIPKRELATAAKRSFSSQRPVDRQNRRGNSGPKAGRGYAGAKGERRGGSGAKSGRRGAPGPNGEPTQAGTGQKTGKESAPSRRREEAKQAVKKPKEKENALSQFDLNNYASVVIIDDHPEVTTLEDPQSNMIDDGFTEVVSRKQQKRLQDEERRKKEEQTAQNWSKKGSGEKGRGGGSKLPPRFAKRQQQQQGMAATQQQPSAPAAQTPSVPQPAIAVSHHNLSASNQSTSSPQPLEGAVAPLPPASLDFPPKIQTHNTLGTELWENKVAGSTVLSDVKKLGPISPPQPPSVSAWNKPLTSFTGTVTPEGVKTGTESGLELGIDGIQFGAPSSAGSTDSDGIPVLLENTSDNKLPEPKEQRQKQPRAGPVKPQKLPEILPLEHKEYKPGPIGKERSLKNRKAAKDVRQSDGEGLDKSCAGGVRDRDSNSPIKDKVPELGGDIEGMITAPLAEYSSSSKESVTDYTIPSSSLADNVPTAGPKIEESLVTPVPLSHSLPLPRREALQQASSLTTVSPATVDLTLKMESARKAWENSPNLGEKSIPVTSSASPITIGGGAGSASFSSFSSASVPQIPVASVTPSTSLSGSATYTTSSLSTKSTSASDPPNICKVKPQQLQSSGMSSTSFSQLGCAPSLLPQQQQTPQVFVSQSAAGSAAQIPAFYMDTSHLFSSPHSRLAPTSMAQQQGYQPGLSQAAAVQQIPIPIYAPLQGQHQHQHQHQAQLGLNTGPPVSQPQDLFSSSLQNYRSQQAFMQNSLSQTSPMMLSGTPLHSYPGVQPPELGKPQSNMAFQQTSNTQHIPILFEPHLNQPSGIGGSQLIDTHLLQRQGMSQHSNLYSGPAAVQQQNSYYSSTQSASSAMQQVTVSLPGSQLSLPNYGSGVGQPLLTLPQSLAPTPPQGPPPSLNRQHPSNQSYRGLIGQNTHSMMQPSNKMCEMDLKLFSGGMDVKPGTPPISGRSTTPTSSPYRASSTSPISQSSKMNSMLYPKQFQSGSVGMRIAQHFPGQFNPQMLSQANLVSPLVRSAHANSFPGGVQRSVMGPPMSPNLSGGLMPHPRPQHPPRGPSGPPLAPRGTHASLKAEQDLKAKQRAEVLQATHKFFSEQQQLKAPISKPTRMEVAGKPTDSVSSNHQGAPSDRTESDKPGPIATTKPIRTGPIKPQAIKPEEGK</sequence>
<feature type="compositionally biased region" description="Polar residues" evidence="2">
    <location>
        <begin position="2552"/>
        <end position="2574"/>
    </location>
</feature>
<protein>
    <submittedName>
        <fullName evidence="4">Protein PRRC2C BAT2 domain-containing protein 1 HLA-B-associated transcript 2-like 2</fullName>
    </submittedName>
</protein>
<feature type="compositionally biased region" description="Polar residues" evidence="2">
    <location>
        <begin position="2053"/>
        <end position="2072"/>
    </location>
</feature>
<feature type="domain" description="BAT2 N-terminal" evidence="3">
    <location>
        <begin position="1"/>
        <end position="165"/>
    </location>
</feature>
<keyword evidence="1" id="KW-0597">Phosphoprotein</keyword>
<evidence type="ECO:0000259" key="3">
    <source>
        <dbReference type="Pfam" id="PF07001"/>
    </source>
</evidence>
<feature type="compositionally biased region" description="Basic and acidic residues" evidence="2">
    <location>
        <begin position="353"/>
        <end position="401"/>
    </location>
</feature>
<feature type="compositionally biased region" description="Basic and acidic residues" evidence="2">
    <location>
        <begin position="1308"/>
        <end position="1317"/>
    </location>
</feature>
<feature type="compositionally biased region" description="Basic residues" evidence="2">
    <location>
        <begin position="1355"/>
        <end position="1365"/>
    </location>
</feature>
<feature type="compositionally biased region" description="Basic and acidic residues" evidence="2">
    <location>
        <begin position="1559"/>
        <end position="1571"/>
    </location>
</feature>
<keyword evidence="5" id="KW-1185">Reference proteome</keyword>
<feature type="compositionally biased region" description="Low complexity" evidence="2">
    <location>
        <begin position="1120"/>
        <end position="1129"/>
    </location>
</feature>
<feature type="compositionally biased region" description="Low complexity" evidence="2">
    <location>
        <begin position="682"/>
        <end position="712"/>
    </location>
</feature>
<feature type="compositionally biased region" description="Polar residues" evidence="2">
    <location>
        <begin position="2501"/>
        <end position="2510"/>
    </location>
</feature>
<feature type="compositionally biased region" description="Polar residues" evidence="2">
    <location>
        <begin position="124"/>
        <end position="133"/>
    </location>
</feature>
<feature type="compositionally biased region" description="Low complexity" evidence="2">
    <location>
        <begin position="2313"/>
        <end position="2324"/>
    </location>
</feature>
<proteinExistence type="predicted"/>
<accession>A0A5A9NI95</accession>
<feature type="region of interest" description="Disordered" evidence="2">
    <location>
        <begin position="48"/>
        <end position="262"/>
    </location>
</feature>
<dbReference type="GO" id="GO:0030154">
    <property type="term" value="P:cell differentiation"/>
    <property type="evidence" value="ECO:0007669"/>
    <property type="project" value="TreeGrafter"/>
</dbReference>
<feature type="compositionally biased region" description="Basic and acidic residues" evidence="2">
    <location>
        <begin position="1329"/>
        <end position="1342"/>
    </location>
</feature>
<feature type="compositionally biased region" description="Pro residues" evidence="2">
    <location>
        <begin position="771"/>
        <end position="781"/>
    </location>
</feature>
<feature type="compositionally biased region" description="Basic and acidic residues" evidence="2">
    <location>
        <begin position="1980"/>
        <end position="2015"/>
    </location>
</feature>
<feature type="region of interest" description="Disordered" evidence="2">
    <location>
        <begin position="2313"/>
        <end position="2336"/>
    </location>
</feature>
<evidence type="ECO:0000313" key="5">
    <source>
        <dbReference type="Proteomes" id="UP000324632"/>
    </source>
</evidence>
<feature type="compositionally biased region" description="Polar residues" evidence="2">
    <location>
        <begin position="984"/>
        <end position="993"/>
    </location>
</feature>
<feature type="compositionally biased region" description="Basic and acidic residues" evidence="2">
    <location>
        <begin position="1674"/>
        <end position="1699"/>
    </location>
</feature>
<feature type="compositionally biased region" description="Basic and acidic residues" evidence="2">
    <location>
        <begin position="966"/>
        <end position="978"/>
    </location>
</feature>
<feature type="compositionally biased region" description="Low complexity" evidence="2">
    <location>
        <begin position="2181"/>
        <end position="2203"/>
    </location>
</feature>
<feature type="compositionally biased region" description="Polar residues" evidence="2">
    <location>
        <begin position="1468"/>
        <end position="1482"/>
    </location>
</feature>
<evidence type="ECO:0000313" key="4">
    <source>
        <dbReference type="EMBL" id="KAA0708816.1"/>
    </source>
</evidence>
<feature type="compositionally biased region" description="Polar residues" evidence="2">
    <location>
        <begin position="1573"/>
        <end position="1582"/>
    </location>
</feature>
<evidence type="ECO:0000256" key="2">
    <source>
        <dbReference type="SAM" id="MobiDB-lite"/>
    </source>
</evidence>
<feature type="compositionally biased region" description="Basic and acidic residues" evidence="2">
    <location>
        <begin position="1228"/>
        <end position="1241"/>
    </location>
</feature>
<feature type="compositionally biased region" description="Basic and acidic residues" evidence="2">
    <location>
        <begin position="1747"/>
        <end position="1759"/>
    </location>
</feature>
<feature type="compositionally biased region" description="Basic and acidic residues" evidence="2">
    <location>
        <begin position="1130"/>
        <end position="1154"/>
    </location>
</feature>
<feature type="compositionally biased region" description="Polar residues" evidence="2">
    <location>
        <begin position="662"/>
        <end position="673"/>
    </location>
</feature>
<reference evidence="4 5" key="1">
    <citation type="journal article" date="2019" name="Mol. Ecol. Resour.">
        <title>Chromosome-level genome assembly of Triplophysa tibetana, a fish adapted to the harsh high-altitude environment of the Tibetan Plateau.</title>
        <authorList>
            <person name="Yang X."/>
            <person name="Liu H."/>
            <person name="Ma Z."/>
            <person name="Zou Y."/>
            <person name="Zou M."/>
            <person name="Mao Y."/>
            <person name="Li X."/>
            <person name="Wang H."/>
            <person name="Chen T."/>
            <person name="Wang W."/>
            <person name="Yang R."/>
        </authorList>
    </citation>
    <scope>NUCLEOTIDE SEQUENCE [LARGE SCALE GENOMIC DNA]</scope>
    <source>
        <strain evidence="4">TTIB1903HZAU</strain>
        <tissue evidence="4">Muscle</tissue>
    </source>
</reference>
<feature type="compositionally biased region" description="Polar residues" evidence="2">
    <location>
        <begin position="515"/>
        <end position="529"/>
    </location>
</feature>
<feature type="compositionally biased region" description="Pro residues" evidence="2">
    <location>
        <begin position="2491"/>
        <end position="2500"/>
    </location>
</feature>
<feature type="region of interest" description="Disordered" evidence="2">
    <location>
        <begin position="353"/>
        <end position="745"/>
    </location>
</feature>
<feature type="region of interest" description="Disordered" evidence="2">
    <location>
        <begin position="1922"/>
        <end position="2077"/>
    </location>
</feature>
<feature type="compositionally biased region" description="Basic and acidic residues" evidence="2">
    <location>
        <begin position="1162"/>
        <end position="1193"/>
    </location>
</feature>
<feature type="compositionally biased region" description="Pro residues" evidence="2">
    <location>
        <begin position="2649"/>
        <end position="2665"/>
    </location>
</feature>
<feature type="region of interest" description="Disordered" evidence="2">
    <location>
        <begin position="2698"/>
        <end position="2763"/>
    </location>
</feature>
<dbReference type="InterPro" id="IPR009738">
    <property type="entry name" value="BAT2_N"/>
</dbReference>
<feature type="region of interest" description="Disordered" evidence="2">
    <location>
        <begin position="2542"/>
        <end position="2574"/>
    </location>
</feature>
<feature type="region of interest" description="Disordered" evidence="2">
    <location>
        <begin position="2627"/>
        <end position="2671"/>
    </location>
</feature>
<feature type="region of interest" description="Disordered" evidence="2">
    <location>
        <begin position="290"/>
        <end position="319"/>
    </location>
</feature>
<feature type="compositionally biased region" description="Low complexity" evidence="2">
    <location>
        <begin position="719"/>
        <end position="728"/>
    </location>
</feature>
<feature type="compositionally biased region" description="Basic and acidic residues" evidence="2">
    <location>
        <begin position="1284"/>
        <end position="1301"/>
    </location>
</feature>
<feature type="region of interest" description="Disordered" evidence="2">
    <location>
        <begin position="762"/>
        <end position="879"/>
    </location>
</feature>
<dbReference type="PANTHER" id="PTHR14038">
    <property type="entry name" value="BAT2 HLA-B-ASSOCIATED TRANSCRIPT 2"/>
    <property type="match status" value="1"/>
</dbReference>
<feature type="region of interest" description="Disordered" evidence="2">
    <location>
        <begin position="1109"/>
        <end position="1706"/>
    </location>
</feature>
<feature type="compositionally biased region" description="Basic and acidic residues" evidence="2">
    <location>
        <begin position="801"/>
        <end position="814"/>
    </location>
</feature>
<feature type="compositionally biased region" description="Polar residues" evidence="2">
    <location>
        <begin position="426"/>
        <end position="442"/>
    </location>
</feature>
<dbReference type="InterPro" id="IPR033184">
    <property type="entry name" value="PRRC2"/>
</dbReference>
<feature type="compositionally biased region" description="Polar residues" evidence="2">
    <location>
        <begin position="1535"/>
        <end position="1545"/>
    </location>
</feature>
<dbReference type="EMBL" id="SOYY01000018">
    <property type="protein sequence ID" value="KAA0708816.1"/>
    <property type="molecule type" value="Genomic_DNA"/>
</dbReference>
<feature type="compositionally biased region" description="Polar residues" evidence="2">
    <location>
        <begin position="1664"/>
        <end position="1673"/>
    </location>
</feature>
<feature type="compositionally biased region" description="Basic and acidic residues" evidence="2">
    <location>
        <begin position="472"/>
        <end position="513"/>
    </location>
</feature>
<feature type="compositionally biased region" description="Basic and acidic residues" evidence="2">
    <location>
        <begin position="605"/>
        <end position="615"/>
    </location>
</feature>
<feature type="compositionally biased region" description="Basic and acidic residues" evidence="2">
    <location>
        <begin position="839"/>
        <end position="857"/>
    </location>
</feature>
<dbReference type="Pfam" id="PF07001">
    <property type="entry name" value="BAT2_N"/>
    <property type="match status" value="1"/>
</dbReference>
<name>A0A5A9NI95_9TELE</name>
<evidence type="ECO:0000256" key="1">
    <source>
        <dbReference type="ARBA" id="ARBA00022553"/>
    </source>
</evidence>
<feature type="region of interest" description="Disordered" evidence="2">
    <location>
        <begin position="1720"/>
        <end position="1855"/>
    </location>
</feature>
<feature type="compositionally biased region" description="Basic and acidic residues" evidence="2">
    <location>
        <begin position="1026"/>
        <end position="1037"/>
    </location>
</feature>
<dbReference type="OrthoDB" id="1939715at2759"/>
<dbReference type="Proteomes" id="UP000324632">
    <property type="component" value="Chromosome 18"/>
</dbReference>
<organism evidence="4 5">
    <name type="scientific">Triplophysa tibetana</name>
    <dbReference type="NCBI Taxonomy" id="1572043"/>
    <lineage>
        <taxon>Eukaryota</taxon>
        <taxon>Metazoa</taxon>
        <taxon>Chordata</taxon>
        <taxon>Craniata</taxon>
        <taxon>Vertebrata</taxon>
        <taxon>Euteleostomi</taxon>
        <taxon>Actinopterygii</taxon>
        <taxon>Neopterygii</taxon>
        <taxon>Teleostei</taxon>
        <taxon>Ostariophysi</taxon>
        <taxon>Cypriniformes</taxon>
        <taxon>Nemacheilidae</taxon>
        <taxon>Triplophysa</taxon>
    </lineage>
</organism>
<feature type="compositionally biased region" description="Low complexity" evidence="2">
    <location>
        <begin position="2214"/>
        <end position="2223"/>
    </location>
</feature>
<feature type="compositionally biased region" description="Polar residues" evidence="2">
    <location>
        <begin position="1821"/>
        <end position="1834"/>
    </location>
</feature>
<comment type="caution">
    <text evidence="4">The sequence shown here is derived from an EMBL/GenBank/DDBJ whole genome shotgun (WGS) entry which is preliminary data.</text>
</comment>